<dbReference type="GO" id="GO:0048029">
    <property type="term" value="F:monosaccharide binding"/>
    <property type="evidence" value="ECO:0007669"/>
    <property type="project" value="TreeGrafter"/>
</dbReference>
<dbReference type="CDD" id="cd05016">
    <property type="entry name" value="SIS_PGI_2"/>
    <property type="match status" value="1"/>
</dbReference>
<dbReference type="Gene3D" id="3.40.50.10490">
    <property type="entry name" value="Glucose-6-phosphate isomerase like protein, domain 1"/>
    <property type="match status" value="2"/>
</dbReference>
<comment type="similarity">
    <text evidence="2 8 9">Belongs to the GPI family.</text>
</comment>
<dbReference type="FunFam" id="3.40.50.10490:FF:000016">
    <property type="entry name" value="Glucose-6-phosphate isomerase"/>
    <property type="match status" value="1"/>
</dbReference>
<comment type="pathway">
    <text evidence="8">Carbohydrate biosynthesis; gluconeogenesis.</text>
</comment>
<keyword evidence="11" id="KW-1185">Reference proteome</keyword>
<evidence type="ECO:0000256" key="6">
    <source>
        <dbReference type="ARBA" id="ARBA00023235"/>
    </source>
</evidence>
<keyword evidence="3 8" id="KW-0312">Gluconeogenesis</keyword>
<sequence length="463" mass="50055">MNTLRFDFTNVLADAVGPKHGLTEAELAAITGPSRQALARVQARRDADLRWLDLPYQADVLSAIESFAASVRGRFDNVVVCGIGGSALGTIALHAALNAPTHDLAPTGGIPRLFVLDNVDPDWIADVLGRLDPARTLVNVISKSGGTAETMSQFLIFRDRLVKALGEEAHREHLVVTTDEHKGVLREIVEREGYASFVVPDGVGGRFSVLSPVGLLPAALVGIDVRELLAGAAYMDQRCRVEAFDENPAQVHAAVQYLMQTAKQKPIAVTFAYSHRLRLAADWYAQLLAESIGKRADRDGNDVFAGPTPVRAVGVTDQHSQVQLYVEGPFDKWFTLLSVERPERTLEIPHAFADLEGVAYLGGRDMGELFHAERDGTRIALTEAGRPNATLSLERVDAHGLGQLIQMLEVSVAIMGEHYGVDAFDQPGVEAGKIAAYALMGRAGYEERRAAIEAASGRAPRVV</sequence>
<dbReference type="InterPro" id="IPR046348">
    <property type="entry name" value="SIS_dom_sf"/>
</dbReference>
<comment type="catalytic activity">
    <reaction evidence="7 8 9">
        <text>alpha-D-glucose 6-phosphate = beta-D-fructose 6-phosphate</text>
        <dbReference type="Rhea" id="RHEA:11816"/>
        <dbReference type="ChEBI" id="CHEBI:57634"/>
        <dbReference type="ChEBI" id="CHEBI:58225"/>
        <dbReference type="EC" id="5.3.1.9"/>
    </reaction>
</comment>
<dbReference type="PRINTS" id="PR00662">
    <property type="entry name" value="G6PISOMERASE"/>
</dbReference>
<evidence type="ECO:0000256" key="9">
    <source>
        <dbReference type="RuleBase" id="RU000612"/>
    </source>
</evidence>
<evidence type="ECO:0000256" key="4">
    <source>
        <dbReference type="ARBA" id="ARBA00022490"/>
    </source>
</evidence>
<dbReference type="Pfam" id="PF00342">
    <property type="entry name" value="PGI"/>
    <property type="match status" value="1"/>
</dbReference>
<keyword evidence="6 8" id="KW-0413">Isomerase</keyword>
<dbReference type="PROSITE" id="PS00765">
    <property type="entry name" value="P_GLUCOSE_ISOMERASE_1"/>
    <property type="match status" value="1"/>
</dbReference>
<dbReference type="EMBL" id="CP036290">
    <property type="protein sequence ID" value="QDU83869.1"/>
    <property type="molecule type" value="Genomic_DNA"/>
</dbReference>
<evidence type="ECO:0000256" key="3">
    <source>
        <dbReference type="ARBA" id="ARBA00022432"/>
    </source>
</evidence>
<proteinExistence type="inferred from homology"/>
<protein>
    <recommendedName>
        <fullName evidence="8">Glucose-6-phosphate isomerase</fullName>
        <shortName evidence="8">GPI</shortName>
        <ecNumber evidence="8">5.3.1.9</ecNumber>
    </recommendedName>
    <alternativeName>
        <fullName evidence="8">Phosphoglucose isomerase</fullName>
        <shortName evidence="8">PGI</shortName>
    </alternativeName>
    <alternativeName>
        <fullName evidence="8">Phosphohexose isomerase</fullName>
        <shortName evidence="8">PHI</shortName>
    </alternativeName>
</protein>
<dbReference type="GO" id="GO:0005829">
    <property type="term" value="C:cytosol"/>
    <property type="evidence" value="ECO:0007669"/>
    <property type="project" value="TreeGrafter"/>
</dbReference>
<dbReference type="GO" id="GO:0051156">
    <property type="term" value="P:glucose 6-phosphate metabolic process"/>
    <property type="evidence" value="ECO:0007669"/>
    <property type="project" value="TreeGrafter"/>
</dbReference>
<feature type="active site" evidence="8">
    <location>
        <position position="433"/>
    </location>
</feature>
<dbReference type="Proteomes" id="UP000319342">
    <property type="component" value="Chromosome"/>
</dbReference>
<dbReference type="CDD" id="cd05015">
    <property type="entry name" value="SIS_PGI_1"/>
    <property type="match status" value="1"/>
</dbReference>
<dbReference type="RefSeq" id="WP_419186326.1">
    <property type="nucleotide sequence ID" value="NZ_CP036290.1"/>
</dbReference>
<dbReference type="HAMAP" id="MF_00473">
    <property type="entry name" value="G6P_isomerase"/>
    <property type="match status" value="1"/>
</dbReference>
<dbReference type="UniPathway" id="UPA00138"/>
<dbReference type="GO" id="GO:0006096">
    <property type="term" value="P:glycolytic process"/>
    <property type="evidence" value="ECO:0007669"/>
    <property type="project" value="UniProtKB-UniRule"/>
</dbReference>
<evidence type="ECO:0000313" key="11">
    <source>
        <dbReference type="Proteomes" id="UP000319342"/>
    </source>
</evidence>
<dbReference type="GO" id="GO:0006094">
    <property type="term" value="P:gluconeogenesis"/>
    <property type="evidence" value="ECO:0007669"/>
    <property type="project" value="UniProtKB-UniRule"/>
</dbReference>
<evidence type="ECO:0000313" key="10">
    <source>
        <dbReference type="EMBL" id="QDU83869.1"/>
    </source>
</evidence>
<evidence type="ECO:0000256" key="1">
    <source>
        <dbReference type="ARBA" id="ARBA00004926"/>
    </source>
</evidence>
<evidence type="ECO:0000256" key="8">
    <source>
        <dbReference type="HAMAP-Rule" id="MF_00473"/>
    </source>
</evidence>
<dbReference type="InterPro" id="IPR035482">
    <property type="entry name" value="SIS_PGI_2"/>
</dbReference>
<dbReference type="GO" id="GO:0097367">
    <property type="term" value="F:carbohydrate derivative binding"/>
    <property type="evidence" value="ECO:0007669"/>
    <property type="project" value="InterPro"/>
</dbReference>
<dbReference type="UniPathway" id="UPA00109">
    <property type="reaction ID" value="UER00181"/>
</dbReference>
<reference evidence="10 11" key="1">
    <citation type="submission" date="2019-02" db="EMBL/GenBank/DDBJ databases">
        <title>Deep-cultivation of Planctomycetes and their phenomic and genomic characterization uncovers novel biology.</title>
        <authorList>
            <person name="Wiegand S."/>
            <person name="Jogler M."/>
            <person name="Boedeker C."/>
            <person name="Pinto D."/>
            <person name="Vollmers J."/>
            <person name="Rivas-Marin E."/>
            <person name="Kohn T."/>
            <person name="Peeters S.H."/>
            <person name="Heuer A."/>
            <person name="Rast P."/>
            <person name="Oberbeckmann S."/>
            <person name="Bunk B."/>
            <person name="Jeske O."/>
            <person name="Meyerdierks A."/>
            <person name="Storesund J.E."/>
            <person name="Kallscheuer N."/>
            <person name="Luecker S."/>
            <person name="Lage O.M."/>
            <person name="Pohl T."/>
            <person name="Merkel B.J."/>
            <person name="Hornburger P."/>
            <person name="Mueller R.-W."/>
            <person name="Bruemmer F."/>
            <person name="Labrenz M."/>
            <person name="Spormann A.M."/>
            <person name="Op den Camp H."/>
            <person name="Overmann J."/>
            <person name="Amann R."/>
            <person name="Jetten M.S.M."/>
            <person name="Mascher T."/>
            <person name="Medema M.H."/>
            <person name="Devos D.P."/>
            <person name="Kaster A.-K."/>
            <person name="Ovreas L."/>
            <person name="Rohde M."/>
            <person name="Galperin M.Y."/>
            <person name="Jogler C."/>
        </authorList>
    </citation>
    <scope>NUCLEOTIDE SEQUENCE [LARGE SCALE GENOMIC DNA]</scope>
    <source>
        <strain evidence="10 11">Pla163</strain>
    </source>
</reference>
<dbReference type="PANTHER" id="PTHR11469">
    <property type="entry name" value="GLUCOSE-6-PHOSPHATE ISOMERASE"/>
    <property type="match status" value="1"/>
</dbReference>
<dbReference type="PANTHER" id="PTHR11469:SF1">
    <property type="entry name" value="GLUCOSE-6-PHOSPHATE ISOMERASE"/>
    <property type="match status" value="1"/>
</dbReference>
<keyword evidence="5 8" id="KW-0324">Glycolysis</keyword>
<evidence type="ECO:0000256" key="7">
    <source>
        <dbReference type="ARBA" id="ARBA00029321"/>
    </source>
</evidence>
<dbReference type="GO" id="GO:0004347">
    <property type="term" value="F:glucose-6-phosphate isomerase activity"/>
    <property type="evidence" value="ECO:0007669"/>
    <property type="project" value="UniProtKB-UniRule"/>
</dbReference>
<keyword evidence="4 8" id="KW-0963">Cytoplasm</keyword>
<dbReference type="InterPro" id="IPR035476">
    <property type="entry name" value="SIS_PGI_1"/>
</dbReference>
<dbReference type="PROSITE" id="PS51463">
    <property type="entry name" value="P_GLUCOSE_ISOMERASE_3"/>
    <property type="match status" value="1"/>
</dbReference>
<gene>
    <name evidence="8 10" type="primary">pgi</name>
    <name evidence="10" type="ORF">Pla163_09700</name>
</gene>
<dbReference type="InterPro" id="IPR001672">
    <property type="entry name" value="G6P_Isomerase"/>
</dbReference>
<evidence type="ECO:0000256" key="5">
    <source>
        <dbReference type="ARBA" id="ARBA00023152"/>
    </source>
</evidence>
<dbReference type="AlphaFoldDB" id="A0A518CXB4"/>
<comment type="subcellular location">
    <subcellularLocation>
        <location evidence="8">Cytoplasm</location>
    </subcellularLocation>
</comment>
<evidence type="ECO:0000256" key="2">
    <source>
        <dbReference type="ARBA" id="ARBA00006604"/>
    </source>
</evidence>
<comment type="pathway">
    <text evidence="1 8 9">Carbohydrate degradation; glycolysis; D-glyceraldehyde 3-phosphate and glycerone phosphate from D-glucose: step 2/4.</text>
</comment>
<comment type="function">
    <text evidence="8">Catalyzes the reversible isomerization of glucose-6-phosphate to fructose-6-phosphate.</text>
</comment>
<name>A0A518CXB4_9BACT</name>
<accession>A0A518CXB4</accession>
<feature type="active site" evidence="8">
    <location>
        <position position="319"/>
    </location>
</feature>
<dbReference type="SUPFAM" id="SSF53697">
    <property type="entry name" value="SIS domain"/>
    <property type="match status" value="1"/>
</dbReference>
<organism evidence="10 11">
    <name type="scientific">Rohdeia mirabilis</name>
    <dbReference type="NCBI Taxonomy" id="2528008"/>
    <lineage>
        <taxon>Bacteria</taxon>
        <taxon>Pseudomonadati</taxon>
        <taxon>Planctomycetota</taxon>
        <taxon>Planctomycetia</taxon>
        <taxon>Planctomycetia incertae sedis</taxon>
        <taxon>Rohdeia</taxon>
    </lineage>
</organism>
<feature type="active site" description="Proton donor" evidence="8">
    <location>
        <position position="290"/>
    </location>
</feature>
<dbReference type="InterPro" id="IPR018189">
    <property type="entry name" value="Phosphoglucose_isomerase_CS"/>
</dbReference>
<dbReference type="EC" id="5.3.1.9" evidence="8"/>